<dbReference type="RefSeq" id="XP_024707886.1">
    <property type="nucleotide sequence ID" value="XM_024848683.1"/>
</dbReference>
<proteinExistence type="predicted"/>
<keyword evidence="3" id="KW-1185">Reference proteome</keyword>
<feature type="region of interest" description="Disordered" evidence="1">
    <location>
        <begin position="1"/>
        <end position="47"/>
    </location>
</feature>
<dbReference type="OrthoDB" id="4480082at2759"/>
<comment type="caution">
    <text evidence="2">The sequence shown here is derived from an EMBL/GenBank/DDBJ whole genome shotgun (WGS) entry which is preliminary data.</text>
</comment>
<reference evidence="2 3" key="1">
    <citation type="submission" date="2016-12" db="EMBL/GenBank/DDBJ databases">
        <title>The genomes of Aspergillus section Nigri reveals drivers in fungal speciation.</title>
        <authorList>
            <consortium name="DOE Joint Genome Institute"/>
            <person name="Vesth T.C."/>
            <person name="Nybo J."/>
            <person name="Theobald S."/>
            <person name="Brandl J."/>
            <person name="Frisvad J.C."/>
            <person name="Nielsen K.F."/>
            <person name="Lyhne E.K."/>
            <person name="Kogle M.E."/>
            <person name="Kuo A."/>
            <person name="Riley R."/>
            <person name="Clum A."/>
            <person name="Nolan M."/>
            <person name="Lipzen A."/>
            <person name="Salamov A."/>
            <person name="Henrissat B."/>
            <person name="Wiebenga A."/>
            <person name="De Vries R.P."/>
            <person name="Grigoriev I.V."/>
            <person name="Mortensen U.H."/>
            <person name="Andersen M.R."/>
            <person name="Baker S.E."/>
        </authorList>
    </citation>
    <scope>NUCLEOTIDE SEQUENCE [LARGE SCALE GENOMIC DNA]</scope>
    <source>
        <strain evidence="2 3">IBT 23096</strain>
    </source>
</reference>
<accession>A0A2I2GI88</accession>
<sequence>MREFWKSSPSWLKPKSWRRNDEWRRHDEDPQGEDHQNLLPPKKSRRQTWLMGEGLRRTNRSRPNTIATEARFSMFDFGFGDAGQTSVVGDAGTGDGRTKRSSYLEFLAGDSSHSATKVEFRDPSNVRYSSFFDHMVSWDRFM</sequence>
<gene>
    <name evidence="2" type="ORF">P170DRAFT_434301</name>
</gene>
<name>A0A2I2GI88_9EURO</name>
<feature type="compositionally biased region" description="Basic and acidic residues" evidence="1">
    <location>
        <begin position="18"/>
        <end position="36"/>
    </location>
</feature>
<evidence type="ECO:0000313" key="2">
    <source>
        <dbReference type="EMBL" id="PLB52584.1"/>
    </source>
</evidence>
<dbReference type="EMBL" id="MSFO01000002">
    <property type="protein sequence ID" value="PLB52584.1"/>
    <property type="molecule type" value="Genomic_DNA"/>
</dbReference>
<evidence type="ECO:0000313" key="3">
    <source>
        <dbReference type="Proteomes" id="UP000234275"/>
    </source>
</evidence>
<dbReference type="VEuPathDB" id="FungiDB:P170DRAFT_434301"/>
<dbReference type="AlphaFoldDB" id="A0A2I2GI88"/>
<feature type="compositionally biased region" description="Low complexity" evidence="1">
    <location>
        <begin position="1"/>
        <end position="14"/>
    </location>
</feature>
<dbReference type="Proteomes" id="UP000234275">
    <property type="component" value="Unassembled WGS sequence"/>
</dbReference>
<dbReference type="GeneID" id="36556382"/>
<evidence type="ECO:0000256" key="1">
    <source>
        <dbReference type="SAM" id="MobiDB-lite"/>
    </source>
</evidence>
<protein>
    <submittedName>
        <fullName evidence="2">Uncharacterized protein</fullName>
    </submittedName>
</protein>
<organism evidence="2 3">
    <name type="scientific">Aspergillus steynii IBT 23096</name>
    <dbReference type="NCBI Taxonomy" id="1392250"/>
    <lineage>
        <taxon>Eukaryota</taxon>
        <taxon>Fungi</taxon>
        <taxon>Dikarya</taxon>
        <taxon>Ascomycota</taxon>
        <taxon>Pezizomycotina</taxon>
        <taxon>Eurotiomycetes</taxon>
        <taxon>Eurotiomycetidae</taxon>
        <taxon>Eurotiales</taxon>
        <taxon>Aspergillaceae</taxon>
        <taxon>Aspergillus</taxon>
        <taxon>Aspergillus subgen. Circumdati</taxon>
    </lineage>
</organism>